<gene>
    <name evidence="1" type="ORF">GKE90_21840</name>
</gene>
<dbReference type="RefSeq" id="WP_055178573.1">
    <property type="nucleotide sequence ID" value="NZ_CAAKOI010000484.1"/>
</dbReference>
<dbReference type="AlphaFoldDB" id="A0A656CBU8"/>
<dbReference type="Proteomes" id="UP000429811">
    <property type="component" value="Unassembled WGS sequence"/>
</dbReference>
<dbReference type="EMBL" id="WKPO01000070">
    <property type="protein sequence ID" value="MSB51289.1"/>
    <property type="molecule type" value="Genomic_DNA"/>
</dbReference>
<accession>A0A656CBU8</accession>
<sequence>MEYQFKYNERPHFDHEELHGNEDIPSAKAVRDTAVEERNGKVVKSRRQSVCGREYIVLAEFAFRGTQSTVDLLKQVIDLEEDAKNISA</sequence>
<comment type="caution">
    <text evidence="1">The sequence shown here is derived from an EMBL/GenBank/DDBJ whole genome shotgun (WGS) entry which is preliminary data.</text>
</comment>
<organism evidence="1 2">
    <name type="scientific">Flavonifractor plautii</name>
    <name type="common">Fusobacterium plautii</name>
    <dbReference type="NCBI Taxonomy" id="292800"/>
    <lineage>
        <taxon>Bacteria</taxon>
        <taxon>Bacillati</taxon>
        <taxon>Bacillota</taxon>
        <taxon>Clostridia</taxon>
        <taxon>Eubacteriales</taxon>
        <taxon>Oscillospiraceae</taxon>
        <taxon>Flavonifractor</taxon>
    </lineage>
</organism>
<reference evidence="1 2" key="1">
    <citation type="journal article" date="2019" name="Nat. Med.">
        <title>A library of human gut bacterial isolates paired with longitudinal multiomics data enables mechanistic microbiome research.</title>
        <authorList>
            <person name="Poyet M."/>
            <person name="Groussin M."/>
            <person name="Gibbons S.M."/>
            <person name="Avila-Pacheco J."/>
            <person name="Jiang X."/>
            <person name="Kearney S.M."/>
            <person name="Perrotta A.R."/>
            <person name="Berdy B."/>
            <person name="Zhao S."/>
            <person name="Lieberman T.D."/>
            <person name="Swanson P.K."/>
            <person name="Smith M."/>
            <person name="Roesemann S."/>
            <person name="Alexander J.E."/>
            <person name="Rich S.A."/>
            <person name="Livny J."/>
            <person name="Vlamakis H."/>
            <person name="Clish C."/>
            <person name="Bullock K."/>
            <person name="Deik A."/>
            <person name="Scott J."/>
            <person name="Pierce K.A."/>
            <person name="Xavier R.J."/>
            <person name="Alm E.J."/>
        </authorList>
    </citation>
    <scope>NUCLEOTIDE SEQUENCE [LARGE SCALE GENOMIC DNA]</scope>
    <source>
        <strain evidence="1 2">BIOML-A5</strain>
    </source>
</reference>
<protein>
    <submittedName>
        <fullName evidence="1">Uncharacterized protein</fullName>
    </submittedName>
</protein>
<evidence type="ECO:0000313" key="2">
    <source>
        <dbReference type="Proteomes" id="UP000429811"/>
    </source>
</evidence>
<proteinExistence type="predicted"/>
<name>A0A656CBU8_FLAPL</name>
<evidence type="ECO:0000313" key="1">
    <source>
        <dbReference type="EMBL" id="MSB51289.1"/>
    </source>
</evidence>